<evidence type="ECO:0000256" key="1">
    <source>
        <dbReference type="ARBA" id="ARBA00001668"/>
    </source>
</evidence>
<dbReference type="SUPFAM" id="SSF57716">
    <property type="entry name" value="Glucocorticoid receptor-like (DNA-binding domain)"/>
    <property type="match status" value="1"/>
</dbReference>
<dbReference type="SUPFAM" id="SSF46946">
    <property type="entry name" value="S13-like H2TH domain"/>
    <property type="match status" value="1"/>
</dbReference>
<dbReference type="SMART" id="SM01232">
    <property type="entry name" value="H2TH"/>
    <property type="match status" value="1"/>
</dbReference>
<evidence type="ECO:0000256" key="2">
    <source>
        <dbReference type="ARBA" id="ARBA00001947"/>
    </source>
</evidence>
<keyword evidence="12" id="KW-0862">Zinc</keyword>
<organism evidence="23 24">
    <name type="scientific">Pelotalea chapellei</name>
    <dbReference type="NCBI Taxonomy" id="44671"/>
    <lineage>
        <taxon>Bacteria</taxon>
        <taxon>Pseudomonadati</taxon>
        <taxon>Thermodesulfobacteriota</taxon>
        <taxon>Desulfuromonadia</taxon>
        <taxon>Geobacterales</taxon>
        <taxon>Geobacteraceae</taxon>
        <taxon>Pelotalea</taxon>
    </lineage>
</organism>
<dbReference type="RefSeq" id="WP_214297725.1">
    <property type="nucleotide sequence ID" value="NZ_JAHDYS010000006.1"/>
</dbReference>
<dbReference type="Gene3D" id="3.20.190.10">
    <property type="entry name" value="MutM-like, N-terminal"/>
    <property type="match status" value="1"/>
</dbReference>
<evidence type="ECO:0000256" key="6">
    <source>
        <dbReference type="ARBA" id="ARBA00012720"/>
    </source>
</evidence>
<proteinExistence type="inferred from homology"/>
<dbReference type="EC" id="3.2.2.23" evidence="5"/>
<accession>A0ABS5U7N7</accession>
<dbReference type="Gene3D" id="1.10.8.50">
    <property type="match status" value="1"/>
</dbReference>
<keyword evidence="10 20" id="KW-0863">Zinc-finger</keyword>
<dbReference type="PROSITE" id="PS01242">
    <property type="entry name" value="ZF_FPG_1"/>
    <property type="match status" value="1"/>
</dbReference>
<evidence type="ECO:0000259" key="21">
    <source>
        <dbReference type="PROSITE" id="PS51066"/>
    </source>
</evidence>
<evidence type="ECO:0000256" key="10">
    <source>
        <dbReference type="ARBA" id="ARBA00022771"/>
    </source>
</evidence>
<evidence type="ECO:0000256" key="8">
    <source>
        <dbReference type="ARBA" id="ARBA00022723"/>
    </source>
</evidence>
<evidence type="ECO:0000256" key="5">
    <source>
        <dbReference type="ARBA" id="ARBA00012024"/>
    </source>
</evidence>
<dbReference type="InterPro" id="IPR035937">
    <property type="entry name" value="FPG_N"/>
</dbReference>
<dbReference type="SUPFAM" id="SSF81624">
    <property type="entry name" value="N-terminal domain of MutM-like DNA repair proteins"/>
    <property type="match status" value="1"/>
</dbReference>
<comment type="catalytic activity">
    <reaction evidence="19">
        <text>2'-deoxyribonucleotide-(2'-deoxyribose 5'-phosphate)-2'-deoxyribonucleotide-DNA = a 3'-end 2'-deoxyribonucleotide-(2,3-dehydro-2,3-deoxyribose 5'-phosphate)-DNA + a 5'-end 5'-phospho-2'-deoxyribonucleoside-DNA + H(+)</text>
        <dbReference type="Rhea" id="RHEA:66592"/>
        <dbReference type="Rhea" id="RHEA-COMP:13180"/>
        <dbReference type="Rhea" id="RHEA-COMP:16897"/>
        <dbReference type="Rhea" id="RHEA-COMP:17067"/>
        <dbReference type="ChEBI" id="CHEBI:15378"/>
        <dbReference type="ChEBI" id="CHEBI:136412"/>
        <dbReference type="ChEBI" id="CHEBI:157695"/>
        <dbReference type="ChEBI" id="CHEBI:167181"/>
        <dbReference type="EC" id="4.2.99.18"/>
    </reaction>
</comment>
<evidence type="ECO:0000256" key="12">
    <source>
        <dbReference type="ARBA" id="ARBA00022833"/>
    </source>
</evidence>
<dbReference type="Pfam" id="PF06827">
    <property type="entry name" value="zf-FPG_IleRS"/>
    <property type="match status" value="1"/>
</dbReference>
<dbReference type="InterPro" id="IPR010663">
    <property type="entry name" value="Znf_FPG/IleRS"/>
</dbReference>
<comment type="cofactor">
    <cofactor evidence="2">
        <name>Zn(2+)</name>
        <dbReference type="ChEBI" id="CHEBI:29105"/>
    </cofactor>
</comment>
<dbReference type="GO" id="GO:0008534">
    <property type="term" value="F:oxidized purine nucleobase lesion DNA N-glycosylase activity"/>
    <property type="evidence" value="ECO:0007669"/>
    <property type="project" value="UniProtKB-EC"/>
</dbReference>
<evidence type="ECO:0000256" key="7">
    <source>
        <dbReference type="ARBA" id="ARBA00016240"/>
    </source>
</evidence>
<evidence type="ECO:0000256" key="19">
    <source>
        <dbReference type="ARBA" id="ARBA00044632"/>
    </source>
</evidence>
<dbReference type="CDD" id="cd08966">
    <property type="entry name" value="EcFpg-like_N"/>
    <property type="match status" value="1"/>
</dbReference>
<dbReference type="InterPro" id="IPR010979">
    <property type="entry name" value="Ribosomal_uS13-like_H2TH"/>
</dbReference>
<keyword evidence="14" id="KW-0234">DNA repair</keyword>
<keyword evidence="9" id="KW-0227">DNA damage</keyword>
<sequence length="275" mass="30721">MPELPEVESVVRALSASSPSLIGCRIEEGVIYGNNVIFGCSKDEFLHRLRHAYFNSVTRHGKYLFFELDTADNRKERSFYLVIHLRMTGRLSLVSSSEIKAQHTRLSLLLDKDLILRFDDPRTFGRAWLVDDLSIVTKSLGPDALTVTAAKFKARYAFYKRQLKPLLLDQSFVAGIGNIYADEILFRAGLHPLTNSSDLESEEVQSLYDSVHSVLEEAVEAKGANIDGVFKAGSFAVKVYGRGGEQCFVCGSTIVRIRVGQRGTHFCPVCQHRGD</sequence>
<feature type="domain" description="FPG-type" evidence="21">
    <location>
        <begin position="238"/>
        <end position="272"/>
    </location>
</feature>
<evidence type="ECO:0000256" key="13">
    <source>
        <dbReference type="ARBA" id="ARBA00023125"/>
    </source>
</evidence>
<dbReference type="InterPro" id="IPR015887">
    <property type="entry name" value="DNA_glyclase_Znf_dom_DNA_BS"/>
</dbReference>
<comment type="caution">
    <text evidence="23">The sequence shown here is derived from an EMBL/GenBank/DDBJ whole genome shotgun (WGS) entry which is preliminary data.</text>
</comment>
<evidence type="ECO:0000256" key="16">
    <source>
        <dbReference type="ARBA" id="ARBA00023268"/>
    </source>
</evidence>
<evidence type="ECO:0000256" key="18">
    <source>
        <dbReference type="ARBA" id="ARBA00030638"/>
    </source>
</evidence>
<evidence type="ECO:0000256" key="14">
    <source>
        <dbReference type="ARBA" id="ARBA00023204"/>
    </source>
</evidence>
<dbReference type="SMART" id="SM00898">
    <property type="entry name" value="Fapy_DNA_glyco"/>
    <property type="match status" value="1"/>
</dbReference>
<keyword evidence="24" id="KW-1185">Reference proteome</keyword>
<protein>
    <recommendedName>
        <fullName evidence="7">Formamidopyrimidine-DNA glycosylase</fullName>
        <ecNumber evidence="5">3.2.2.23</ecNumber>
        <ecNumber evidence="6">4.2.99.18</ecNumber>
    </recommendedName>
    <alternativeName>
        <fullName evidence="18">DNA-(apurinic or apyrimidinic site) lyase MutM</fullName>
    </alternativeName>
</protein>
<keyword evidence="15" id="KW-0456">Lyase</keyword>
<feature type="domain" description="Formamidopyrimidine-DNA glycosylase catalytic" evidence="22">
    <location>
        <begin position="2"/>
        <end position="125"/>
    </location>
</feature>
<evidence type="ECO:0000256" key="9">
    <source>
        <dbReference type="ARBA" id="ARBA00022763"/>
    </source>
</evidence>
<evidence type="ECO:0000256" key="17">
    <source>
        <dbReference type="ARBA" id="ARBA00023295"/>
    </source>
</evidence>
<evidence type="ECO:0000259" key="22">
    <source>
        <dbReference type="PROSITE" id="PS51068"/>
    </source>
</evidence>
<dbReference type="NCBIfam" id="NF002211">
    <property type="entry name" value="PRK01103.1"/>
    <property type="match status" value="1"/>
</dbReference>
<reference evidence="23 24" key="1">
    <citation type="submission" date="2021-05" db="EMBL/GenBank/DDBJ databases">
        <title>The draft genome of Geobacter chapellei DSM 13688.</title>
        <authorList>
            <person name="Xu Z."/>
            <person name="Masuda Y."/>
            <person name="Itoh H."/>
            <person name="Senoo K."/>
        </authorList>
    </citation>
    <scope>NUCLEOTIDE SEQUENCE [LARGE SCALE GENOMIC DNA]</scope>
    <source>
        <strain evidence="23 24">DSM 13688</strain>
    </source>
</reference>
<keyword evidence="13" id="KW-0238">DNA-binding</keyword>
<evidence type="ECO:0000256" key="4">
    <source>
        <dbReference type="ARBA" id="ARBA00011245"/>
    </source>
</evidence>
<comment type="catalytic activity">
    <reaction evidence="1">
        <text>Hydrolysis of DNA containing ring-opened 7-methylguanine residues, releasing 2,6-diamino-4-hydroxy-5-(N-methyl)formamidopyrimidine.</text>
        <dbReference type="EC" id="3.2.2.23"/>
    </reaction>
</comment>
<dbReference type="EMBL" id="JAHDYS010000006">
    <property type="protein sequence ID" value="MBT1071687.1"/>
    <property type="molecule type" value="Genomic_DNA"/>
</dbReference>
<evidence type="ECO:0000313" key="23">
    <source>
        <dbReference type="EMBL" id="MBT1071687.1"/>
    </source>
</evidence>
<dbReference type="EC" id="4.2.99.18" evidence="6"/>
<dbReference type="InterPro" id="IPR020629">
    <property type="entry name" value="FPG_Glyclase"/>
</dbReference>
<dbReference type="Pfam" id="PF06831">
    <property type="entry name" value="H2TH"/>
    <property type="match status" value="1"/>
</dbReference>
<dbReference type="InterPro" id="IPR012319">
    <property type="entry name" value="FPG_cat"/>
</dbReference>
<comment type="subunit">
    <text evidence="4">Monomer.</text>
</comment>
<dbReference type="PANTHER" id="PTHR22993">
    <property type="entry name" value="FORMAMIDOPYRIMIDINE-DNA GLYCOSYLASE"/>
    <property type="match status" value="1"/>
</dbReference>
<dbReference type="InterPro" id="IPR015886">
    <property type="entry name" value="H2TH_FPG"/>
</dbReference>
<evidence type="ECO:0000256" key="15">
    <source>
        <dbReference type="ARBA" id="ARBA00023239"/>
    </source>
</evidence>
<evidence type="ECO:0000256" key="20">
    <source>
        <dbReference type="PROSITE-ProRule" id="PRU00391"/>
    </source>
</evidence>
<evidence type="ECO:0000256" key="3">
    <source>
        <dbReference type="ARBA" id="ARBA00009409"/>
    </source>
</evidence>
<evidence type="ECO:0000256" key="11">
    <source>
        <dbReference type="ARBA" id="ARBA00022801"/>
    </source>
</evidence>
<dbReference type="Pfam" id="PF01149">
    <property type="entry name" value="Fapy_DNA_glyco"/>
    <property type="match status" value="1"/>
</dbReference>
<dbReference type="Proteomes" id="UP000784128">
    <property type="component" value="Unassembled WGS sequence"/>
</dbReference>
<dbReference type="PROSITE" id="PS51068">
    <property type="entry name" value="FPG_CAT"/>
    <property type="match status" value="1"/>
</dbReference>
<keyword evidence="8" id="KW-0479">Metal-binding</keyword>
<keyword evidence="16" id="KW-0511">Multifunctional enzyme</keyword>
<keyword evidence="17 23" id="KW-0326">Glycosidase</keyword>
<dbReference type="PANTHER" id="PTHR22993:SF9">
    <property type="entry name" value="FORMAMIDOPYRIMIDINE-DNA GLYCOSYLASE"/>
    <property type="match status" value="1"/>
</dbReference>
<dbReference type="PROSITE" id="PS51066">
    <property type="entry name" value="ZF_FPG_2"/>
    <property type="match status" value="1"/>
</dbReference>
<gene>
    <name evidence="23" type="primary">mutM</name>
    <name evidence="23" type="ORF">KJB30_07825</name>
</gene>
<evidence type="ECO:0000313" key="24">
    <source>
        <dbReference type="Proteomes" id="UP000784128"/>
    </source>
</evidence>
<dbReference type="NCBIfam" id="TIGR00577">
    <property type="entry name" value="fpg"/>
    <property type="match status" value="1"/>
</dbReference>
<dbReference type="InterPro" id="IPR000214">
    <property type="entry name" value="Znf_DNA_glyclase/AP_lyase"/>
</dbReference>
<keyword evidence="11 23" id="KW-0378">Hydrolase</keyword>
<name>A0ABS5U7N7_9BACT</name>
<comment type="similarity">
    <text evidence="3">Belongs to the FPG family.</text>
</comment>